<dbReference type="OrthoDB" id="3762324at2759"/>
<accession>A0A6A6X1M5</accession>
<name>A0A6A6X1M5_9PLEO</name>
<dbReference type="Proteomes" id="UP000799757">
    <property type="component" value="Unassembled WGS sequence"/>
</dbReference>
<evidence type="ECO:0000313" key="2">
    <source>
        <dbReference type="Proteomes" id="UP000799757"/>
    </source>
</evidence>
<dbReference type="AlphaFoldDB" id="A0A6A6X1M5"/>
<keyword evidence="2" id="KW-1185">Reference proteome</keyword>
<organism evidence="1 2">
    <name type="scientific">Melanomma pulvis-pyrius CBS 109.77</name>
    <dbReference type="NCBI Taxonomy" id="1314802"/>
    <lineage>
        <taxon>Eukaryota</taxon>
        <taxon>Fungi</taxon>
        <taxon>Dikarya</taxon>
        <taxon>Ascomycota</taxon>
        <taxon>Pezizomycotina</taxon>
        <taxon>Dothideomycetes</taxon>
        <taxon>Pleosporomycetidae</taxon>
        <taxon>Pleosporales</taxon>
        <taxon>Melanommataceae</taxon>
        <taxon>Melanomma</taxon>
    </lineage>
</organism>
<reference evidence="1" key="1">
    <citation type="journal article" date="2020" name="Stud. Mycol.">
        <title>101 Dothideomycetes genomes: a test case for predicting lifestyles and emergence of pathogens.</title>
        <authorList>
            <person name="Haridas S."/>
            <person name="Albert R."/>
            <person name="Binder M."/>
            <person name="Bloem J."/>
            <person name="Labutti K."/>
            <person name="Salamov A."/>
            <person name="Andreopoulos B."/>
            <person name="Baker S."/>
            <person name="Barry K."/>
            <person name="Bills G."/>
            <person name="Bluhm B."/>
            <person name="Cannon C."/>
            <person name="Castanera R."/>
            <person name="Culley D."/>
            <person name="Daum C."/>
            <person name="Ezra D."/>
            <person name="Gonzalez J."/>
            <person name="Henrissat B."/>
            <person name="Kuo A."/>
            <person name="Liang C."/>
            <person name="Lipzen A."/>
            <person name="Lutzoni F."/>
            <person name="Magnuson J."/>
            <person name="Mondo S."/>
            <person name="Nolan M."/>
            <person name="Ohm R."/>
            <person name="Pangilinan J."/>
            <person name="Park H.-J."/>
            <person name="Ramirez L."/>
            <person name="Alfaro M."/>
            <person name="Sun H."/>
            <person name="Tritt A."/>
            <person name="Yoshinaga Y."/>
            <person name="Zwiers L.-H."/>
            <person name="Turgeon B."/>
            <person name="Goodwin S."/>
            <person name="Spatafora J."/>
            <person name="Crous P."/>
            <person name="Grigoriev I."/>
        </authorList>
    </citation>
    <scope>NUCLEOTIDE SEQUENCE</scope>
    <source>
        <strain evidence="1">CBS 109.77</strain>
    </source>
</reference>
<proteinExistence type="predicted"/>
<protein>
    <submittedName>
        <fullName evidence="1">Uncharacterized protein</fullName>
    </submittedName>
</protein>
<gene>
    <name evidence="1" type="ORF">K505DRAFT_251253</name>
</gene>
<dbReference type="PANTHER" id="PTHR35896">
    <property type="entry name" value="IG-LIKE DOMAIN-CONTAINING PROTEIN"/>
    <property type="match status" value="1"/>
</dbReference>
<dbReference type="PANTHER" id="PTHR35896:SF3">
    <property type="entry name" value="MAJOR FACILITATOR SUPERFAMILY TRANSPORTER"/>
    <property type="match status" value="1"/>
</dbReference>
<dbReference type="InterPro" id="IPR053008">
    <property type="entry name" value="Phomopsin_biosynth_assoc"/>
</dbReference>
<evidence type="ECO:0000313" key="1">
    <source>
        <dbReference type="EMBL" id="KAF2790400.1"/>
    </source>
</evidence>
<dbReference type="EMBL" id="MU002076">
    <property type="protein sequence ID" value="KAF2790400.1"/>
    <property type="molecule type" value="Genomic_DNA"/>
</dbReference>
<sequence>MLKPRSRTFQEIEDDEWNHCGRSSQHAMDKGCVMEPLFYGWMPSKCVFPELTDQFPVFEDRTWYQDENLTQVIAPEDLYRGKHNIIWTEKYHDEHCLFQWRKLQYGMHHRKEFLDNKTISMHHSKHCSDQLSANCEPGKETGYRNIVELGFYRCRKTVFLSQ</sequence>